<reference evidence="5 6" key="1">
    <citation type="submission" date="2021-10" db="EMBL/GenBank/DDBJ databases">
        <title>Anaerobic single-cell dispensing facilitates the cultivation of human gut bacteria.</title>
        <authorList>
            <person name="Afrizal A."/>
        </authorList>
    </citation>
    <scope>NUCLEOTIDE SEQUENCE [LARGE SCALE GENOMIC DNA]</scope>
    <source>
        <strain evidence="5 6">CLA-AA-H273</strain>
    </source>
</reference>
<feature type="compositionally biased region" description="Basic and acidic residues" evidence="3">
    <location>
        <begin position="108"/>
        <end position="127"/>
    </location>
</feature>
<keyword evidence="6" id="KW-1185">Reference proteome</keyword>
<keyword evidence="4" id="KW-0812">Transmembrane</keyword>
<keyword evidence="4" id="KW-0472">Membrane</keyword>
<dbReference type="Pfam" id="PF04203">
    <property type="entry name" value="Sortase"/>
    <property type="match status" value="1"/>
</dbReference>
<feature type="transmembrane region" description="Helical" evidence="4">
    <location>
        <begin position="171"/>
        <end position="193"/>
    </location>
</feature>
<feature type="active site" description="Acyl-thioester intermediate" evidence="2">
    <location>
        <position position="409"/>
    </location>
</feature>
<accession>A0AAE3A4T3</accession>
<dbReference type="SUPFAM" id="SSF63817">
    <property type="entry name" value="Sortase"/>
    <property type="match status" value="1"/>
</dbReference>
<dbReference type="RefSeq" id="WP_227733892.1">
    <property type="nucleotide sequence ID" value="NZ_JAJEPV010000058.1"/>
</dbReference>
<dbReference type="Proteomes" id="UP001197795">
    <property type="component" value="Unassembled WGS sequence"/>
</dbReference>
<gene>
    <name evidence="5" type="primary">srtB</name>
    <name evidence="5" type="ORF">LKD75_16195</name>
</gene>
<comment type="caution">
    <text evidence="5">The sequence shown here is derived from an EMBL/GenBank/DDBJ whole genome shotgun (WGS) entry which is preliminary data.</text>
</comment>
<feature type="region of interest" description="Disordered" evidence="3">
    <location>
        <begin position="73"/>
        <end position="146"/>
    </location>
</feature>
<evidence type="ECO:0000313" key="6">
    <source>
        <dbReference type="Proteomes" id="UP001197795"/>
    </source>
</evidence>
<sequence length="429" mass="49962">MAQKIYVVEGRKFRTEADYQNALKDQQVIENLRVQTKKMNLADQKKLLEVIRSGRCRFHSILGQDYMEELSEDIQRQEGKVPETSPAKGHFLQKENTKTIGKAQTPKNKKEASKKKETVKKESPDKKVPKKRPTTKKKTSVKKKAEPQFDEAEIDKIVQEELKKQEKRRKLLVVCCSVIAVACLGYFGIYNWYNIRTADNYKQLSELKDKEPATGQNQDPVIHYTADETQSTPPPVLDEYKNLLNKNKRLIGWVKIDDTNIDYPVMQTTDNEYYLDHNLNQEYDKNGSIFMDKDCDVLKPSTNFILYGHHMKSGQMFGSLSSYSDQSYCEKHPYIQFDTIYEKGLYEIMYVFRSRVYSEDEIVFKYYQFIDAQSEQEFDSYMNDMAEMSLYDTGVTASFGDQLLTLSTCDYQEKNGRFVVVAKKVTTKE</sequence>
<dbReference type="AlphaFoldDB" id="A0AAE3A4T3"/>
<dbReference type="InterPro" id="IPR009835">
    <property type="entry name" value="SrtB"/>
</dbReference>
<protein>
    <submittedName>
        <fullName evidence="5">Class B sortase</fullName>
        <ecNumber evidence="5">3.4.22.71</ecNumber>
    </submittedName>
</protein>
<keyword evidence="1 5" id="KW-0378">Hydrolase</keyword>
<name>A0AAE3A4T3_9FIRM</name>
<keyword evidence="4" id="KW-1133">Transmembrane helix</keyword>
<dbReference type="EMBL" id="JAJEPV010000058">
    <property type="protein sequence ID" value="MCC2121103.1"/>
    <property type="molecule type" value="Genomic_DNA"/>
</dbReference>
<dbReference type="GO" id="GO:0016787">
    <property type="term" value="F:hydrolase activity"/>
    <property type="evidence" value="ECO:0007669"/>
    <property type="project" value="UniProtKB-KW"/>
</dbReference>
<dbReference type="Gene3D" id="2.40.260.10">
    <property type="entry name" value="Sortase"/>
    <property type="match status" value="1"/>
</dbReference>
<organism evidence="5 6">
    <name type="scientific">Waltera acetigignens</name>
    <dbReference type="NCBI Taxonomy" id="2981769"/>
    <lineage>
        <taxon>Bacteria</taxon>
        <taxon>Bacillati</taxon>
        <taxon>Bacillota</taxon>
        <taxon>Clostridia</taxon>
        <taxon>Lachnospirales</taxon>
        <taxon>Lachnospiraceae</taxon>
        <taxon>Waltera</taxon>
    </lineage>
</organism>
<dbReference type="CDD" id="cd05826">
    <property type="entry name" value="Sortase_B"/>
    <property type="match status" value="1"/>
</dbReference>
<evidence type="ECO:0000256" key="3">
    <source>
        <dbReference type="SAM" id="MobiDB-lite"/>
    </source>
</evidence>
<proteinExistence type="predicted"/>
<dbReference type="EC" id="3.4.22.71" evidence="5"/>
<dbReference type="InterPro" id="IPR005754">
    <property type="entry name" value="Sortase"/>
</dbReference>
<evidence type="ECO:0000256" key="4">
    <source>
        <dbReference type="SAM" id="Phobius"/>
    </source>
</evidence>
<evidence type="ECO:0000256" key="2">
    <source>
        <dbReference type="PIRSR" id="PIRSR605754-1"/>
    </source>
</evidence>
<evidence type="ECO:0000313" key="5">
    <source>
        <dbReference type="EMBL" id="MCC2121103.1"/>
    </source>
</evidence>
<feature type="compositionally biased region" description="Basic residues" evidence="3">
    <location>
        <begin position="128"/>
        <end position="142"/>
    </location>
</feature>
<feature type="active site" description="Proton donor/acceptor" evidence="2">
    <location>
        <position position="309"/>
    </location>
</feature>
<dbReference type="InterPro" id="IPR023365">
    <property type="entry name" value="Sortase_dom-sf"/>
</dbReference>
<evidence type="ECO:0000256" key="1">
    <source>
        <dbReference type="ARBA" id="ARBA00022801"/>
    </source>
</evidence>
<dbReference type="NCBIfam" id="TIGR03064">
    <property type="entry name" value="sortase_srtB"/>
    <property type="match status" value="1"/>
</dbReference>